<feature type="compositionally biased region" description="Polar residues" evidence="1">
    <location>
        <begin position="60"/>
        <end position="81"/>
    </location>
</feature>
<comment type="caution">
    <text evidence="4">The sequence shown here is derived from an EMBL/GenBank/DDBJ whole genome shotgun (WGS) entry which is preliminary data.</text>
</comment>
<feature type="transmembrane region" description="Helical" evidence="2">
    <location>
        <begin position="232"/>
        <end position="251"/>
    </location>
</feature>
<feature type="region of interest" description="Disordered" evidence="1">
    <location>
        <begin position="1"/>
        <end position="89"/>
    </location>
</feature>
<keyword evidence="5" id="KW-1185">Reference proteome</keyword>
<feature type="compositionally biased region" description="Polar residues" evidence="1">
    <location>
        <begin position="1"/>
        <end position="26"/>
    </location>
</feature>
<feature type="domain" description="EamA" evidence="3">
    <location>
        <begin position="135"/>
        <end position="274"/>
    </location>
</feature>
<evidence type="ECO:0000256" key="1">
    <source>
        <dbReference type="SAM" id="MobiDB-lite"/>
    </source>
</evidence>
<sequence>MFDITSSSPSLKRNGSISSVSGSPNTGRMRFDSPALSTASAKERARRRRMEDGAAADQATGASLSRTSSFKGLQRSSSFASGNRRLGGQGTAATEITPLISLPTDRMGPPKPPPMESGFSFEDGRQPIKAPSLLIWIWPALFCALAYALYNIFIKKGSASIHPILGGVILQIVAALFGTLLLVFIVVQDGMDTLEFDRAGIMWSIFAGVSVGSAEMLSFFVMGMGVQATQAIPIVIGGSVMFGCVLGAVWLNEILAFQGWMGVGFVVLGIVLVATDPSSRLGE</sequence>
<accession>A0ABD3Q5S2</accession>
<organism evidence="4 5">
    <name type="scientific">Cyclotella cryptica</name>
    <dbReference type="NCBI Taxonomy" id="29204"/>
    <lineage>
        <taxon>Eukaryota</taxon>
        <taxon>Sar</taxon>
        <taxon>Stramenopiles</taxon>
        <taxon>Ochrophyta</taxon>
        <taxon>Bacillariophyta</taxon>
        <taxon>Coscinodiscophyceae</taxon>
        <taxon>Thalassiosirophycidae</taxon>
        <taxon>Stephanodiscales</taxon>
        <taxon>Stephanodiscaceae</taxon>
        <taxon>Cyclotella</taxon>
    </lineage>
</organism>
<evidence type="ECO:0000313" key="5">
    <source>
        <dbReference type="Proteomes" id="UP001516023"/>
    </source>
</evidence>
<dbReference type="InterPro" id="IPR037185">
    <property type="entry name" value="EmrE-like"/>
</dbReference>
<proteinExistence type="predicted"/>
<keyword evidence="2" id="KW-0812">Transmembrane</keyword>
<dbReference type="InterPro" id="IPR000620">
    <property type="entry name" value="EamA_dom"/>
</dbReference>
<keyword evidence="2" id="KW-0472">Membrane</keyword>
<reference evidence="4 5" key="1">
    <citation type="journal article" date="2020" name="G3 (Bethesda)">
        <title>Improved Reference Genome for Cyclotella cryptica CCMP332, a Model for Cell Wall Morphogenesis, Salinity Adaptation, and Lipid Production in Diatoms (Bacillariophyta).</title>
        <authorList>
            <person name="Roberts W.R."/>
            <person name="Downey K.M."/>
            <person name="Ruck E.C."/>
            <person name="Traller J.C."/>
            <person name="Alverson A.J."/>
        </authorList>
    </citation>
    <scope>NUCLEOTIDE SEQUENCE [LARGE SCALE GENOMIC DNA]</scope>
    <source>
        <strain evidence="4 5">CCMP332</strain>
    </source>
</reference>
<evidence type="ECO:0000313" key="4">
    <source>
        <dbReference type="EMBL" id="KAL3795758.1"/>
    </source>
</evidence>
<dbReference type="EMBL" id="JABMIG020000068">
    <property type="protein sequence ID" value="KAL3795758.1"/>
    <property type="molecule type" value="Genomic_DNA"/>
</dbReference>
<dbReference type="Pfam" id="PF00892">
    <property type="entry name" value="EamA"/>
    <property type="match status" value="1"/>
</dbReference>
<feature type="transmembrane region" description="Helical" evidence="2">
    <location>
        <begin position="133"/>
        <end position="153"/>
    </location>
</feature>
<evidence type="ECO:0000259" key="3">
    <source>
        <dbReference type="Pfam" id="PF00892"/>
    </source>
</evidence>
<dbReference type="AlphaFoldDB" id="A0ABD3Q5S2"/>
<gene>
    <name evidence="4" type="ORF">HJC23_008245</name>
</gene>
<feature type="transmembrane region" description="Helical" evidence="2">
    <location>
        <begin position="199"/>
        <end position="220"/>
    </location>
</feature>
<dbReference type="SUPFAM" id="SSF103481">
    <property type="entry name" value="Multidrug resistance efflux transporter EmrE"/>
    <property type="match status" value="1"/>
</dbReference>
<feature type="transmembrane region" description="Helical" evidence="2">
    <location>
        <begin position="165"/>
        <end position="187"/>
    </location>
</feature>
<keyword evidence="2" id="KW-1133">Transmembrane helix</keyword>
<evidence type="ECO:0000256" key="2">
    <source>
        <dbReference type="SAM" id="Phobius"/>
    </source>
</evidence>
<protein>
    <recommendedName>
        <fullName evidence="3">EamA domain-containing protein</fullName>
    </recommendedName>
</protein>
<feature type="transmembrane region" description="Helical" evidence="2">
    <location>
        <begin position="257"/>
        <end position="275"/>
    </location>
</feature>
<dbReference type="Proteomes" id="UP001516023">
    <property type="component" value="Unassembled WGS sequence"/>
</dbReference>
<name>A0ABD3Q5S2_9STRA</name>